<feature type="signal peptide" evidence="1">
    <location>
        <begin position="1"/>
        <end position="25"/>
    </location>
</feature>
<protein>
    <recommendedName>
        <fullName evidence="4">Lipoprotein</fullName>
    </recommendedName>
</protein>
<evidence type="ECO:0008006" key="4">
    <source>
        <dbReference type="Google" id="ProtNLM"/>
    </source>
</evidence>
<dbReference type="Proteomes" id="UP000746535">
    <property type="component" value="Unassembled WGS sequence"/>
</dbReference>
<feature type="chain" id="PRO_5047072102" description="Lipoprotein" evidence="1">
    <location>
        <begin position="26"/>
        <end position="142"/>
    </location>
</feature>
<keyword evidence="3" id="KW-1185">Reference proteome</keyword>
<reference evidence="2 3" key="1">
    <citation type="submission" date="2020-03" db="EMBL/GenBank/DDBJ databases">
        <authorList>
            <person name="Wang L."/>
            <person name="He N."/>
            <person name="Li Y."/>
            <person name="Fang Y."/>
            <person name="Zhang F."/>
        </authorList>
    </citation>
    <scope>NUCLEOTIDE SEQUENCE [LARGE SCALE GENOMIC DNA]</scope>
    <source>
        <strain evidence="3">hsmgli-8</strain>
    </source>
</reference>
<comment type="caution">
    <text evidence="2">The sequence shown here is derived from an EMBL/GenBank/DDBJ whole genome shotgun (WGS) entry which is preliminary data.</text>
</comment>
<dbReference type="EMBL" id="JAAVJI010000009">
    <property type="protein sequence ID" value="NJP02270.1"/>
    <property type="molecule type" value="Genomic_DNA"/>
</dbReference>
<proteinExistence type="predicted"/>
<dbReference type="PROSITE" id="PS51257">
    <property type="entry name" value="PROKAR_LIPOPROTEIN"/>
    <property type="match status" value="1"/>
</dbReference>
<evidence type="ECO:0000313" key="2">
    <source>
        <dbReference type="EMBL" id="NJP02270.1"/>
    </source>
</evidence>
<accession>A0ABX0YFX5</accession>
<gene>
    <name evidence="2" type="ORF">HBH25_15585</name>
</gene>
<evidence type="ECO:0000256" key="1">
    <source>
        <dbReference type="SAM" id="SignalP"/>
    </source>
</evidence>
<evidence type="ECO:0000313" key="3">
    <source>
        <dbReference type="Proteomes" id="UP000746535"/>
    </source>
</evidence>
<dbReference type="RefSeq" id="WP_168084854.1">
    <property type="nucleotide sequence ID" value="NZ_JAAVJI010000009.1"/>
</dbReference>
<name>A0ABX0YFX5_9PSED</name>
<organism evidence="2 3">
    <name type="scientific">Pseudomonas quercus</name>
    <dbReference type="NCBI Taxonomy" id="2722792"/>
    <lineage>
        <taxon>Bacteria</taxon>
        <taxon>Pseudomonadati</taxon>
        <taxon>Pseudomonadota</taxon>
        <taxon>Gammaproteobacteria</taxon>
        <taxon>Pseudomonadales</taxon>
        <taxon>Pseudomonadaceae</taxon>
        <taxon>Pseudomonas</taxon>
    </lineage>
</organism>
<sequence>MKRATKNPGVMLSLLATFWTTGCLAETTLSQQHEKRCEWGQQYASQVEARHAEGVSYRQAVTQVDGMGYAAAWKSRMAYAITDWVYGRRVGTGPAHPERDYSSRCTAYYQQKQGVFAPRGPTSADPEPVLGYLPGVVVVHAR</sequence>
<keyword evidence="1" id="KW-0732">Signal</keyword>